<proteinExistence type="predicted"/>
<evidence type="ECO:0000313" key="2">
    <source>
        <dbReference type="EMBL" id="OAA76100.1"/>
    </source>
</evidence>
<comment type="caution">
    <text evidence="2">The sequence shown here is derived from an EMBL/GenBank/DDBJ whole genome shotgun (WGS) entry which is preliminary data.</text>
</comment>
<dbReference type="EMBL" id="AZHF01000004">
    <property type="protein sequence ID" value="OAA76100.1"/>
    <property type="molecule type" value="Genomic_DNA"/>
</dbReference>
<feature type="region of interest" description="Disordered" evidence="1">
    <location>
        <begin position="1"/>
        <end position="30"/>
    </location>
</feature>
<dbReference type="AlphaFoldDB" id="A0A168G6J1"/>
<sequence>MGGGTAQADDAGRPNLALRQRRAAADAESPLCGGVKAEALSAKPGLGGQSSHAGVGAAPNSDDVQYATNELSAFVRQKSSTCGELILLARHSTAVVGMYSGAQFAKDSALNMLEMFTASIPTASRHRCKCVAKTMLPKPLECMQLAFWKFLCHRMPYAHGQMASVSTARRLQPAST</sequence>
<keyword evidence="3" id="KW-1185">Reference proteome</keyword>
<protein>
    <submittedName>
        <fullName evidence="2">Uncharacterized protein</fullName>
    </submittedName>
</protein>
<accession>A0A168G6J1</accession>
<evidence type="ECO:0000313" key="3">
    <source>
        <dbReference type="Proteomes" id="UP000076881"/>
    </source>
</evidence>
<reference evidence="2 3" key="1">
    <citation type="journal article" date="2016" name="Genome Biol. Evol.">
        <title>Divergent and convergent evolution of fungal pathogenicity.</title>
        <authorList>
            <person name="Shang Y."/>
            <person name="Xiao G."/>
            <person name="Zheng P."/>
            <person name="Cen K."/>
            <person name="Zhan S."/>
            <person name="Wang C."/>
        </authorList>
    </citation>
    <scope>NUCLEOTIDE SEQUENCE [LARGE SCALE GENOMIC DNA]</scope>
    <source>
        <strain evidence="2 3">RCEF 1005</strain>
    </source>
</reference>
<name>A0A168G6J1_CORDF</name>
<gene>
    <name evidence="2" type="ORF">LEL_05784</name>
</gene>
<evidence type="ECO:0000256" key="1">
    <source>
        <dbReference type="SAM" id="MobiDB-lite"/>
    </source>
</evidence>
<organism evidence="2 3">
    <name type="scientific">Akanthomyces lecanii RCEF 1005</name>
    <dbReference type="NCBI Taxonomy" id="1081108"/>
    <lineage>
        <taxon>Eukaryota</taxon>
        <taxon>Fungi</taxon>
        <taxon>Dikarya</taxon>
        <taxon>Ascomycota</taxon>
        <taxon>Pezizomycotina</taxon>
        <taxon>Sordariomycetes</taxon>
        <taxon>Hypocreomycetidae</taxon>
        <taxon>Hypocreales</taxon>
        <taxon>Cordycipitaceae</taxon>
        <taxon>Akanthomyces</taxon>
        <taxon>Cordyceps confragosa</taxon>
    </lineage>
</organism>
<dbReference type="Proteomes" id="UP000076881">
    <property type="component" value="Unassembled WGS sequence"/>
</dbReference>